<evidence type="ECO:0000256" key="7">
    <source>
        <dbReference type="ARBA" id="ARBA00023239"/>
    </source>
</evidence>
<keyword evidence="15" id="KW-1185">Reference proteome</keyword>
<evidence type="ECO:0000256" key="3">
    <source>
        <dbReference type="ARBA" id="ARBA00012081"/>
    </source>
</evidence>
<dbReference type="InterPro" id="IPR018146">
    <property type="entry name" value="Glyoxalase_1_CS"/>
</dbReference>
<gene>
    <name evidence="14" type="ORF">URODEC1_LOCUS83468</name>
</gene>
<evidence type="ECO:0000256" key="6">
    <source>
        <dbReference type="ARBA" id="ARBA00022833"/>
    </source>
</evidence>
<dbReference type="Gene3D" id="3.10.180.10">
    <property type="entry name" value="2,3-Dihydroxybiphenyl 1,2-Dioxygenase, domain 1"/>
    <property type="match status" value="1"/>
</dbReference>
<evidence type="ECO:0000256" key="8">
    <source>
        <dbReference type="ARBA" id="ARBA00048273"/>
    </source>
</evidence>
<dbReference type="GO" id="GO:0046872">
    <property type="term" value="F:metal ion binding"/>
    <property type="evidence" value="ECO:0007669"/>
    <property type="project" value="UniProtKB-UniRule"/>
</dbReference>
<evidence type="ECO:0000259" key="13">
    <source>
        <dbReference type="PROSITE" id="PS51819"/>
    </source>
</evidence>
<feature type="binding site" evidence="10">
    <location>
        <position position="248"/>
    </location>
    <ligand>
        <name>Zn(2+)</name>
        <dbReference type="ChEBI" id="CHEBI:29105"/>
        <note>ligand shared between dimeric partners</note>
    </ligand>
</feature>
<name>A0ABC9DC09_9POAL</name>
<evidence type="ECO:0000256" key="10">
    <source>
        <dbReference type="PIRSR" id="PIRSR604361-3"/>
    </source>
</evidence>
<keyword evidence="7 11" id="KW-0456">Lyase</keyword>
<evidence type="ECO:0000256" key="11">
    <source>
        <dbReference type="RuleBase" id="RU361179"/>
    </source>
</evidence>
<dbReference type="InterPro" id="IPR004360">
    <property type="entry name" value="Glyas_Fos-R_dOase_dom"/>
</dbReference>
<comment type="function">
    <text evidence="11">Catalyzes the conversion of hemimercaptal, formed from methylglyoxal and glutathione, to S-lactoylglutathione.</text>
</comment>
<comment type="catalytic activity">
    <reaction evidence="8 11">
        <text>(R)-S-lactoylglutathione = methylglyoxal + glutathione</text>
        <dbReference type="Rhea" id="RHEA:19069"/>
        <dbReference type="ChEBI" id="CHEBI:17158"/>
        <dbReference type="ChEBI" id="CHEBI:57474"/>
        <dbReference type="ChEBI" id="CHEBI:57925"/>
        <dbReference type="EC" id="4.4.1.5"/>
    </reaction>
</comment>
<dbReference type="InterPro" id="IPR004361">
    <property type="entry name" value="Glyoxalase_1"/>
</dbReference>
<evidence type="ECO:0000256" key="4">
    <source>
        <dbReference type="ARBA" id="ARBA00018701"/>
    </source>
</evidence>
<dbReference type="PROSITE" id="PS00935">
    <property type="entry name" value="GLYOXALASE_I_2"/>
    <property type="match status" value="1"/>
</dbReference>
<dbReference type="SUPFAM" id="SSF54593">
    <property type="entry name" value="Glyoxalase/Bleomycin resistance protein/Dihydroxybiphenyl dioxygenase"/>
    <property type="match status" value="1"/>
</dbReference>
<dbReference type="PROSITE" id="PS51819">
    <property type="entry name" value="VOC"/>
    <property type="match status" value="1"/>
</dbReference>
<comment type="similarity">
    <text evidence="2 11">Belongs to the glyoxalase I family.</text>
</comment>
<dbReference type="NCBIfam" id="TIGR00068">
    <property type="entry name" value="glyox_I"/>
    <property type="match status" value="1"/>
</dbReference>
<feature type="region of interest" description="Disordered" evidence="12">
    <location>
        <begin position="43"/>
        <end position="62"/>
    </location>
</feature>
<dbReference type="PANTHER" id="PTHR10374:SF30">
    <property type="entry name" value="LACTOYLGLUTATHIONE LYASE"/>
    <property type="match status" value="1"/>
</dbReference>
<feature type="binding site" evidence="10">
    <location>
        <position position="174"/>
    </location>
    <ligand>
        <name>Zn(2+)</name>
        <dbReference type="ChEBI" id="CHEBI:29105"/>
        <note>ligand shared between dimeric partners</note>
    </ligand>
</feature>
<accession>A0ABC9DC09</accession>
<evidence type="ECO:0000256" key="5">
    <source>
        <dbReference type="ARBA" id="ARBA00022723"/>
    </source>
</evidence>
<proteinExistence type="inferred from homology"/>
<evidence type="ECO:0000313" key="14">
    <source>
        <dbReference type="EMBL" id="CAL5035378.1"/>
    </source>
</evidence>
<reference evidence="15" key="1">
    <citation type="submission" date="2024-06" db="EMBL/GenBank/DDBJ databases">
        <authorList>
            <person name="Ryan C."/>
        </authorList>
    </citation>
    <scope>NUCLEOTIDE SEQUENCE [LARGE SCALE GENOMIC DNA]</scope>
</reference>
<feature type="binding site" evidence="10">
    <location>
        <position position="202"/>
    </location>
    <ligand>
        <name>Zn(2+)</name>
        <dbReference type="ChEBI" id="CHEBI:29105"/>
        <note>ligand shared between dimeric partners</note>
    </ligand>
</feature>
<dbReference type="PROSITE" id="PS00934">
    <property type="entry name" value="GLYOXALASE_I_1"/>
    <property type="match status" value="1"/>
</dbReference>
<protein>
    <recommendedName>
        <fullName evidence="4 11">Lactoylglutathione lyase</fullName>
        <ecNumber evidence="3 11">4.4.1.5</ecNumber>
    </recommendedName>
    <alternativeName>
        <fullName evidence="11">Glyoxalase I</fullName>
    </alternativeName>
</protein>
<feature type="domain" description="VOC" evidence="13">
    <location>
        <begin position="73"/>
        <end position="252"/>
    </location>
</feature>
<evidence type="ECO:0000256" key="2">
    <source>
        <dbReference type="ARBA" id="ARBA00010363"/>
    </source>
</evidence>
<dbReference type="AlphaFoldDB" id="A0ABC9DC09"/>
<dbReference type="PANTHER" id="PTHR10374">
    <property type="entry name" value="LACTOYLGLUTATHIONE LYASE GLYOXALASE I"/>
    <property type="match status" value="1"/>
</dbReference>
<feature type="active site" description="Proton donor/acceptor" evidence="9">
    <location>
        <position position="248"/>
    </location>
</feature>
<dbReference type="Pfam" id="PF00903">
    <property type="entry name" value="Glyoxalase"/>
    <property type="match status" value="1"/>
</dbReference>
<dbReference type="InterPro" id="IPR037523">
    <property type="entry name" value="VOC_core"/>
</dbReference>
<evidence type="ECO:0000256" key="12">
    <source>
        <dbReference type="SAM" id="MobiDB-lite"/>
    </source>
</evidence>
<dbReference type="Proteomes" id="UP001497457">
    <property type="component" value="Chromosome 32b"/>
</dbReference>
<keyword evidence="6 10" id="KW-0862">Zinc</keyword>
<dbReference type="InterPro" id="IPR029068">
    <property type="entry name" value="Glyas_Bleomycin-R_OHBP_Dase"/>
</dbReference>
<dbReference type="CDD" id="cd07233">
    <property type="entry name" value="GlxI_Zn"/>
    <property type="match status" value="1"/>
</dbReference>
<dbReference type="GO" id="GO:0004462">
    <property type="term" value="F:lactoylglutathione lyase activity"/>
    <property type="evidence" value="ECO:0007669"/>
    <property type="project" value="UniProtKB-UniRule"/>
</dbReference>
<dbReference type="EMBL" id="OZ075142">
    <property type="protein sequence ID" value="CAL5035378.1"/>
    <property type="molecule type" value="Genomic_DNA"/>
</dbReference>
<comment type="pathway">
    <text evidence="1 11">Secondary metabolite metabolism; methylglyoxal degradation; (R)-lactate from methylglyoxal: step 1/2.</text>
</comment>
<reference evidence="14 15" key="2">
    <citation type="submission" date="2024-10" db="EMBL/GenBank/DDBJ databases">
        <authorList>
            <person name="Ryan C."/>
        </authorList>
    </citation>
    <scope>NUCLEOTIDE SEQUENCE [LARGE SCALE GENOMIC DNA]</scope>
</reference>
<sequence>MAAASLLCLSPPCALLRRLPAAPQVPCFTRFKGFNRARRFSPVAMSTSSGPKEAPANNPGVHTEIDPATKGYFLQQTMLRVKDPKVSLDFYSRVMGMSGAAPSLPPSAGEPLRGEPMSSAAELSCVRRRRLLKRLDFEELKFSLYFLGYEDVTLAPADHIKRTEWTFRQKATLELTHNWGTENDPEFKGYHNGNSDPRGFGHIGVTVDDVYKACERFERLGVDFVKKPDDGKIKGIAFIKDPDGYWIEIFDHTIGTVTASAS</sequence>
<evidence type="ECO:0000256" key="9">
    <source>
        <dbReference type="PIRSR" id="PIRSR604361-1"/>
    </source>
</evidence>
<feature type="binding site" evidence="10">
    <location>
        <position position="76"/>
    </location>
    <ligand>
        <name>Zn(2+)</name>
        <dbReference type="ChEBI" id="CHEBI:29105"/>
        <note>ligand shared between dimeric partners</note>
    </ligand>
</feature>
<organism evidence="14 15">
    <name type="scientific">Urochloa decumbens</name>
    <dbReference type="NCBI Taxonomy" id="240449"/>
    <lineage>
        <taxon>Eukaryota</taxon>
        <taxon>Viridiplantae</taxon>
        <taxon>Streptophyta</taxon>
        <taxon>Embryophyta</taxon>
        <taxon>Tracheophyta</taxon>
        <taxon>Spermatophyta</taxon>
        <taxon>Magnoliopsida</taxon>
        <taxon>Liliopsida</taxon>
        <taxon>Poales</taxon>
        <taxon>Poaceae</taxon>
        <taxon>PACMAD clade</taxon>
        <taxon>Panicoideae</taxon>
        <taxon>Panicodae</taxon>
        <taxon>Paniceae</taxon>
        <taxon>Melinidinae</taxon>
        <taxon>Urochloa</taxon>
    </lineage>
</organism>
<evidence type="ECO:0000256" key="1">
    <source>
        <dbReference type="ARBA" id="ARBA00005008"/>
    </source>
</evidence>
<keyword evidence="5 10" id="KW-0479">Metal-binding</keyword>
<dbReference type="EC" id="4.4.1.5" evidence="3 11"/>
<evidence type="ECO:0000313" key="15">
    <source>
        <dbReference type="Proteomes" id="UP001497457"/>
    </source>
</evidence>
<comment type="cofactor">
    <cofactor evidence="10">
        <name>Zn(2+)</name>
        <dbReference type="ChEBI" id="CHEBI:29105"/>
    </cofactor>
    <text evidence="10">Binds 1 zinc ion per subunit. In the homodimer, two zinc ions are bound between subunits.</text>
</comment>